<dbReference type="InterPro" id="IPR011704">
    <property type="entry name" value="ATPase_dyneun-rel_AAA"/>
</dbReference>
<evidence type="ECO:0000259" key="1">
    <source>
        <dbReference type="SMART" id="SM00382"/>
    </source>
</evidence>
<dbReference type="PANTHER" id="PTHR37291">
    <property type="entry name" value="5-METHYLCYTOSINE-SPECIFIC RESTRICTION ENZYME B"/>
    <property type="match status" value="1"/>
</dbReference>
<evidence type="ECO:0000313" key="2">
    <source>
        <dbReference type="EMBL" id="CAA9340441.1"/>
    </source>
</evidence>
<gene>
    <name evidence="2" type="ORF">AVDCRST_MAG93-6632</name>
</gene>
<sequence length="742" mass="85389">RRMMAHVNSSTNKALKDAFSEYRSDPRRRFHVKIRRERARQLRELLSEPDTVDLKTFNSDVWIWSNGVYLNGEKIKPAAFDNADQEQVTQYESALDSGELELHGNLIWSPPTRIYGAMLGVDDEQKMENVRAALRFLNDAELSPPQKARRVQTVAGFGPATATGLVMIFHPDEFAIYNKQSKGAMEKLGRDESTLEDFERQAADLKEILGAADYLELDHFLLHINQCWIKVPGEDMQNGTDHHEGTARDPLNLILYGPPGTGKTYSVQREAVRILEPNSSDLPDEEINQLYREYRAQGRIEFVTFHPSYSYEEFVEGFRYDEDAKIPVRKDGVFKLLADRAFNPRSSPTPTEGTRIWKVSLGGGSEQHIFERCIQEGEIAVGWLGDENLEELDRDGIAELFAKHGQSGNRINSVNYLVNEIRDGDYVAVLKNNREIRAIGVVTGPYQYKGEEYGSEYPHIRPVEWLDREDHDIYEMNERKRLVQQAIFPLARISLQEFLTLLPEEERSDEPHVLIIDEVNRGNISRIFGELITLLEEDKRRGASNEIIVRLPYSREAFAVPKNLYVIGTMNTADRSIALLDVALRRRFAFKEIMPDVAVVREHLLGAIEADPKSGFGEDEVALICGVFEELNRRVRVLVDRDHQIGHSYFMEVISTSMLHDVLYRKIFPLLQEYFYNDQRRLKLLLGVCNPDVPKGFVHSLESEYRRVYGEDPLEDEAPWEFYEYPDHQLIDVLRNTFLTEG</sequence>
<dbReference type="Gene3D" id="3.40.50.300">
    <property type="entry name" value="P-loop containing nucleotide triphosphate hydrolases"/>
    <property type="match status" value="2"/>
</dbReference>
<reference evidence="2" key="1">
    <citation type="submission" date="2020-02" db="EMBL/GenBank/DDBJ databases">
        <authorList>
            <person name="Meier V. D."/>
        </authorList>
    </citation>
    <scope>NUCLEOTIDE SEQUENCE</scope>
    <source>
        <strain evidence="2">AVDCRST_MAG93</strain>
    </source>
</reference>
<feature type="domain" description="AAA+ ATPase" evidence="1">
    <location>
        <begin position="249"/>
        <end position="598"/>
    </location>
</feature>
<dbReference type="InterPro" id="IPR027417">
    <property type="entry name" value="P-loop_NTPase"/>
</dbReference>
<name>A0A6J4LTJ9_9CHLR</name>
<dbReference type="SMART" id="SM00382">
    <property type="entry name" value="AAA"/>
    <property type="match status" value="1"/>
</dbReference>
<dbReference type="AlphaFoldDB" id="A0A6J4LTJ9"/>
<dbReference type="SUPFAM" id="SSF52540">
    <property type="entry name" value="P-loop containing nucleoside triphosphate hydrolases"/>
    <property type="match status" value="2"/>
</dbReference>
<dbReference type="InterPro" id="IPR003593">
    <property type="entry name" value="AAA+_ATPase"/>
</dbReference>
<organism evidence="2">
    <name type="scientific">uncultured Chloroflexia bacterium</name>
    <dbReference type="NCBI Taxonomy" id="1672391"/>
    <lineage>
        <taxon>Bacteria</taxon>
        <taxon>Bacillati</taxon>
        <taxon>Chloroflexota</taxon>
        <taxon>Chloroflexia</taxon>
        <taxon>environmental samples</taxon>
    </lineage>
</organism>
<feature type="non-terminal residue" evidence="2">
    <location>
        <position position="1"/>
    </location>
</feature>
<proteinExistence type="predicted"/>
<dbReference type="GO" id="GO:0005524">
    <property type="term" value="F:ATP binding"/>
    <property type="evidence" value="ECO:0007669"/>
    <property type="project" value="InterPro"/>
</dbReference>
<dbReference type="EMBL" id="CADCTR010002234">
    <property type="protein sequence ID" value="CAA9340441.1"/>
    <property type="molecule type" value="Genomic_DNA"/>
</dbReference>
<dbReference type="PANTHER" id="PTHR37291:SF1">
    <property type="entry name" value="TYPE IV METHYL-DIRECTED RESTRICTION ENZYME ECOKMCRB SUBUNIT"/>
    <property type="match status" value="1"/>
</dbReference>
<dbReference type="GO" id="GO:0016887">
    <property type="term" value="F:ATP hydrolysis activity"/>
    <property type="evidence" value="ECO:0007669"/>
    <property type="project" value="InterPro"/>
</dbReference>
<dbReference type="Pfam" id="PF07728">
    <property type="entry name" value="AAA_5"/>
    <property type="match status" value="1"/>
</dbReference>
<protein>
    <recommendedName>
        <fullName evidence="1">AAA+ ATPase domain-containing protein</fullName>
    </recommendedName>
</protein>
<accession>A0A6J4LTJ9</accession>
<dbReference type="InterPro" id="IPR052934">
    <property type="entry name" value="Methyl-DNA_Rec/Restrict_Enz"/>
</dbReference>